<evidence type="ECO:0000256" key="3">
    <source>
        <dbReference type="ARBA" id="ARBA00022729"/>
    </source>
</evidence>
<dbReference type="PANTHER" id="PTHR12411">
    <property type="entry name" value="CYSTEINE PROTEASE FAMILY C1-RELATED"/>
    <property type="match status" value="1"/>
</dbReference>
<keyword evidence="6" id="KW-1015">Disulfide bond</keyword>
<dbReference type="AlphaFoldDB" id="A0ABC8LBC8"/>
<keyword evidence="4" id="KW-0378">Hydrolase</keyword>
<feature type="domain" description="Peptidase C1A papain C-terminal" evidence="7">
    <location>
        <begin position="130"/>
        <end position="345"/>
    </location>
</feature>
<dbReference type="InterPro" id="IPR025660">
    <property type="entry name" value="Pept_his_AS"/>
</dbReference>
<evidence type="ECO:0000256" key="6">
    <source>
        <dbReference type="ARBA" id="ARBA00023157"/>
    </source>
</evidence>
<dbReference type="SMART" id="SM00848">
    <property type="entry name" value="Inhibitor_I29"/>
    <property type="match status" value="1"/>
</dbReference>
<dbReference type="SMART" id="SM00645">
    <property type="entry name" value="Pept_C1"/>
    <property type="match status" value="1"/>
</dbReference>
<comment type="similarity">
    <text evidence="1">Belongs to the peptidase C1 family.</text>
</comment>
<comment type="caution">
    <text evidence="9">The sequence shown here is derived from an EMBL/GenBank/DDBJ whole genome shotgun (WGS) entry which is preliminary data.</text>
</comment>
<dbReference type="Pfam" id="PF08246">
    <property type="entry name" value="Inhibitor_I29"/>
    <property type="match status" value="1"/>
</dbReference>
<evidence type="ECO:0000256" key="4">
    <source>
        <dbReference type="ARBA" id="ARBA00022801"/>
    </source>
</evidence>
<dbReference type="GO" id="GO:0006508">
    <property type="term" value="P:proteolysis"/>
    <property type="evidence" value="ECO:0007669"/>
    <property type="project" value="UniProtKB-KW"/>
</dbReference>
<evidence type="ECO:0000256" key="2">
    <source>
        <dbReference type="ARBA" id="ARBA00022670"/>
    </source>
</evidence>
<dbReference type="PROSITE" id="PS00640">
    <property type="entry name" value="THIOL_PROTEASE_ASN"/>
    <property type="match status" value="1"/>
</dbReference>
<organism evidence="9 10">
    <name type="scientific">Eruca vesicaria subsp. sativa</name>
    <name type="common">Garden rocket</name>
    <name type="synonym">Eruca sativa</name>
    <dbReference type="NCBI Taxonomy" id="29727"/>
    <lineage>
        <taxon>Eukaryota</taxon>
        <taxon>Viridiplantae</taxon>
        <taxon>Streptophyta</taxon>
        <taxon>Embryophyta</taxon>
        <taxon>Tracheophyta</taxon>
        <taxon>Spermatophyta</taxon>
        <taxon>Magnoliopsida</taxon>
        <taxon>eudicotyledons</taxon>
        <taxon>Gunneridae</taxon>
        <taxon>Pentapetalae</taxon>
        <taxon>rosids</taxon>
        <taxon>malvids</taxon>
        <taxon>Brassicales</taxon>
        <taxon>Brassicaceae</taxon>
        <taxon>Brassiceae</taxon>
        <taxon>Eruca</taxon>
    </lineage>
</organism>
<dbReference type="InterPro" id="IPR000668">
    <property type="entry name" value="Peptidase_C1A_C"/>
</dbReference>
<dbReference type="Gene3D" id="3.90.70.10">
    <property type="entry name" value="Cysteine proteinases"/>
    <property type="match status" value="1"/>
</dbReference>
<evidence type="ECO:0000256" key="5">
    <source>
        <dbReference type="ARBA" id="ARBA00022807"/>
    </source>
</evidence>
<keyword evidence="10" id="KW-1185">Reference proteome</keyword>
<dbReference type="Pfam" id="PF00112">
    <property type="entry name" value="Peptidase_C1"/>
    <property type="match status" value="1"/>
</dbReference>
<dbReference type="PROSITE" id="PS00639">
    <property type="entry name" value="THIOL_PROTEASE_HIS"/>
    <property type="match status" value="1"/>
</dbReference>
<dbReference type="PROSITE" id="PS00139">
    <property type="entry name" value="THIOL_PROTEASE_CYS"/>
    <property type="match status" value="1"/>
</dbReference>
<dbReference type="GO" id="GO:0008234">
    <property type="term" value="F:cysteine-type peptidase activity"/>
    <property type="evidence" value="ECO:0007669"/>
    <property type="project" value="UniProtKB-KW"/>
</dbReference>
<evidence type="ECO:0008006" key="11">
    <source>
        <dbReference type="Google" id="ProtNLM"/>
    </source>
</evidence>
<dbReference type="EMBL" id="CAKOAT010497377">
    <property type="protein sequence ID" value="CAH8380897.1"/>
    <property type="molecule type" value="Genomic_DNA"/>
</dbReference>
<dbReference type="InterPro" id="IPR013128">
    <property type="entry name" value="Peptidase_C1A"/>
</dbReference>
<dbReference type="FunFam" id="3.90.70.10:FF:000067">
    <property type="entry name" value="Senescence-specific cysteine protease"/>
    <property type="match status" value="1"/>
</dbReference>
<dbReference type="InterPro" id="IPR039417">
    <property type="entry name" value="Peptidase_C1A_papain-like"/>
</dbReference>
<evidence type="ECO:0000259" key="8">
    <source>
        <dbReference type="SMART" id="SM00848"/>
    </source>
</evidence>
<keyword evidence="3" id="KW-0732">Signal</keyword>
<dbReference type="Proteomes" id="UP001642260">
    <property type="component" value="Unassembled WGS sequence"/>
</dbReference>
<evidence type="ECO:0000313" key="9">
    <source>
        <dbReference type="EMBL" id="CAH8380897.1"/>
    </source>
</evidence>
<evidence type="ECO:0000313" key="10">
    <source>
        <dbReference type="Proteomes" id="UP001642260"/>
    </source>
</evidence>
<protein>
    <recommendedName>
        <fullName evidence="11">Cysteine protease</fullName>
    </recommendedName>
</protein>
<dbReference type="InterPro" id="IPR038765">
    <property type="entry name" value="Papain-like_cys_pep_sf"/>
</dbReference>
<keyword evidence="5" id="KW-0788">Thiol protease</keyword>
<dbReference type="SUPFAM" id="SSF54001">
    <property type="entry name" value="Cysteine proteinases"/>
    <property type="match status" value="1"/>
</dbReference>
<dbReference type="InterPro" id="IPR000169">
    <property type="entry name" value="Pept_cys_AS"/>
</dbReference>
<dbReference type="InterPro" id="IPR013201">
    <property type="entry name" value="Prot_inhib_I29"/>
</dbReference>
<sequence length="361" mass="39955">MALEHIKIFLIVSLVSSFYLSITLSRPLDDELIMQKRHDEWMAEHGRVYKDMNEKNNRYVVFKRNVERIEGLNNVPAGRTFKLAVNQFADLTNDEFRSMYTGYKGDSVLSSQSIKKSTSFRYQNVSSGALPIAVDWRKKGAVTPIKNQGSCGCCWAFSAVAAIEGATQIKKGKLISLSEQQLVDCDTNDFGCSGGLMDTAFEHIMATGGLTTETNYPYKGEDATCKIKSTKPTAASITGYEDVPVNNEKALMKAVAHQPVSVGIEGGGFDFQFYSSGVFTGECTTYLDHAVTAVGYSQSSNGSKYWIIKNSWGTKWGEGGYMRIKKDAKDKEGLCGLCHESFLPNYMKSRKQQDVKMDCSG</sequence>
<evidence type="ECO:0000259" key="7">
    <source>
        <dbReference type="SMART" id="SM00645"/>
    </source>
</evidence>
<accession>A0ABC8LBC8</accession>
<keyword evidence="2" id="KW-0645">Protease</keyword>
<name>A0ABC8LBC8_ERUVS</name>
<evidence type="ECO:0000256" key="1">
    <source>
        <dbReference type="ARBA" id="ARBA00008455"/>
    </source>
</evidence>
<dbReference type="CDD" id="cd02248">
    <property type="entry name" value="Peptidase_C1A"/>
    <property type="match status" value="1"/>
</dbReference>
<dbReference type="InterPro" id="IPR025661">
    <property type="entry name" value="Pept_asp_AS"/>
</dbReference>
<gene>
    <name evidence="9" type="ORF">ERUC_LOCUS33380</name>
</gene>
<proteinExistence type="inferred from homology"/>
<reference evidence="9 10" key="1">
    <citation type="submission" date="2022-03" db="EMBL/GenBank/DDBJ databases">
        <authorList>
            <person name="Macdonald S."/>
            <person name="Ahmed S."/>
            <person name="Newling K."/>
        </authorList>
    </citation>
    <scope>NUCLEOTIDE SEQUENCE [LARGE SCALE GENOMIC DNA]</scope>
</reference>
<dbReference type="PRINTS" id="PR00705">
    <property type="entry name" value="PAPAIN"/>
</dbReference>
<feature type="domain" description="Cathepsin propeptide inhibitor" evidence="8">
    <location>
        <begin position="38"/>
        <end position="96"/>
    </location>
</feature>